<dbReference type="InterPro" id="IPR052400">
    <property type="entry name" value="Zn2-C6_fungal_TF"/>
</dbReference>
<protein>
    <submittedName>
        <fullName evidence="2">Uncharacterized protein</fullName>
    </submittedName>
</protein>
<evidence type="ECO:0000313" key="3">
    <source>
        <dbReference type="Proteomes" id="UP000829685"/>
    </source>
</evidence>
<accession>A0A9P9W8V4</accession>
<proteinExistence type="predicted"/>
<keyword evidence="3" id="KW-1185">Reference proteome</keyword>
<feature type="compositionally biased region" description="Basic residues" evidence="1">
    <location>
        <begin position="12"/>
        <end position="22"/>
    </location>
</feature>
<dbReference type="EMBL" id="JAFIMR010000067">
    <property type="protein sequence ID" value="KAI1850832.1"/>
    <property type="molecule type" value="Genomic_DNA"/>
</dbReference>
<dbReference type="AlphaFoldDB" id="A0A9P9W8V4"/>
<dbReference type="OrthoDB" id="10265322at2759"/>
<comment type="caution">
    <text evidence="2">The sequence shown here is derived from an EMBL/GenBank/DDBJ whole genome shotgun (WGS) entry which is preliminary data.</text>
</comment>
<organism evidence="2 3">
    <name type="scientific">Neoarthrinium moseri</name>
    <dbReference type="NCBI Taxonomy" id="1658444"/>
    <lineage>
        <taxon>Eukaryota</taxon>
        <taxon>Fungi</taxon>
        <taxon>Dikarya</taxon>
        <taxon>Ascomycota</taxon>
        <taxon>Pezizomycotina</taxon>
        <taxon>Sordariomycetes</taxon>
        <taxon>Xylariomycetidae</taxon>
        <taxon>Amphisphaeriales</taxon>
        <taxon>Apiosporaceae</taxon>
        <taxon>Neoarthrinium</taxon>
    </lineage>
</organism>
<evidence type="ECO:0000256" key="1">
    <source>
        <dbReference type="SAM" id="MobiDB-lite"/>
    </source>
</evidence>
<dbReference type="Proteomes" id="UP000829685">
    <property type="component" value="Unassembled WGS sequence"/>
</dbReference>
<dbReference type="PANTHER" id="PTHR47657:SF7">
    <property type="entry name" value="STEROL REGULATORY ELEMENT-BINDING PROTEIN ECM22"/>
    <property type="match status" value="1"/>
</dbReference>
<reference evidence="2" key="1">
    <citation type="submission" date="2021-03" db="EMBL/GenBank/DDBJ databases">
        <title>Revisited historic fungal species revealed as producer of novel bioactive compounds through whole genome sequencing and comparative genomics.</title>
        <authorList>
            <person name="Vignolle G.A."/>
            <person name="Hochenegger N."/>
            <person name="Mach R.L."/>
            <person name="Mach-Aigner A.R."/>
            <person name="Javad Rahimi M."/>
            <person name="Salim K.A."/>
            <person name="Chan C.M."/>
            <person name="Lim L.B.L."/>
            <person name="Cai F."/>
            <person name="Druzhinina I.S."/>
            <person name="U'Ren J.M."/>
            <person name="Derntl C."/>
        </authorList>
    </citation>
    <scope>NUCLEOTIDE SEQUENCE</scope>
    <source>
        <strain evidence="2">TUCIM 5799</strain>
    </source>
</reference>
<gene>
    <name evidence="2" type="ORF">JX265_013312</name>
</gene>
<evidence type="ECO:0000313" key="2">
    <source>
        <dbReference type="EMBL" id="KAI1850832.1"/>
    </source>
</evidence>
<name>A0A9P9W8V4_9PEZI</name>
<sequence length="321" mass="36863">MSPPSGEESRRRLPKSKTGCRRCKKRKIKVTSSFVSTQPPNTDRNKPLARNFWRINIPQMGFETNYILRGILSLSALHLARFRPERKDFYVAQAILHHNAALATASPLYPNINGENCVPLFLFSTINLFFVFAKPKDPTDFLLASNHAVPDWLYLFRGVRAVLHAEHDMLHASSISGMFETGVQTHRIWVAHTFENEAFRELEANIVACVPEDSPKLEALLDALLSLKRSFYLVYESGQTDENKARGVFIWLFAIKTEYIELVGDADSEALCILAFFCILLRRLDFNWWIEGWGLHLMGRIYAMLNVNYRLVKIRRSVELA</sequence>
<dbReference type="GO" id="GO:0000981">
    <property type="term" value="F:DNA-binding transcription factor activity, RNA polymerase II-specific"/>
    <property type="evidence" value="ECO:0007669"/>
    <property type="project" value="TreeGrafter"/>
</dbReference>
<feature type="region of interest" description="Disordered" evidence="1">
    <location>
        <begin position="1"/>
        <end position="22"/>
    </location>
</feature>
<dbReference type="PANTHER" id="PTHR47657">
    <property type="entry name" value="STEROL REGULATORY ELEMENT-BINDING PROTEIN ECM22"/>
    <property type="match status" value="1"/>
</dbReference>